<reference evidence="2" key="2">
    <citation type="submission" date="2017-12" db="EMBL/GenBank/DDBJ databases">
        <title>Genome sequence of the Bar-tailed Godwit (Limosa lapponica baueri).</title>
        <authorList>
            <person name="Lima N.C.B."/>
            <person name="Parody-Merino A.M."/>
            <person name="Battley P.F."/>
            <person name="Fidler A.E."/>
            <person name="Prosdocimi F."/>
        </authorList>
    </citation>
    <scope>NUCLEOTIDE SEQUENCE [LARGE SCALE GENOMIC DNA]</scope>
</reference>
<keyword evidence="2" id="KW-1185">Reference proteome</keyword>
<protein>
    <submittedName>
        <fullName evidence="1">Uncharacterized protein</fullName>
    </submittedName>
</protein>
<gene>
    <name evidence="1" type="ORF">llap_3055</name>
</gene>
<dbReference type="AlphaFoldDB" id="A0A2I0UKU6"/>
<dbReference type="Proteomes" id="UP000233556">
    <property type="component" value="Unassembled WGS sequence"/>
</dbReference>
<dbReference type="EMBL" id="KZ505702">
    <property type="protein sequence ID" value="PKU46667.1"/>
    <property type="molecule type" value="Genomic_DNA"/>
</dbReference>
<reference evidence="2" key="1">
    <citation type="submission" date="2017-11" db="EMBL/GenBank/DDBJ databases">
        <authorList>
            <person name="Lima N.C."/>
            <person name="Parody-Merino A.M."/>
            <person name="Battley P.F."/>
            <person name="Fidler A.E."/>
            <person name="Prosdocimi F."/>
        </authorList>
    </citation>
    <scope>NUCLEOTIDE SEQUENCE [LARGE SCALE GENOMIC DNA]</scope>
</reference>
<evidence type="ECO:0000313" key="2">
    <source>
        <dbReference type="Proteomes" id="UP000233556"/>
    </source>
</evidence>
<proteinExistence type="predicted"/>
<evidence type="ECO:0000313" key="1">
    <source>
        <dbReference type="EMBL" id="PKU46667.1"/>
    </source>
</evidence>
<organism evidence="1 2">
    <name type="scientific">Limosa lapponica baueri</name>
    <dbReference type="NCBI Taxonomy" id="1758121"/>
    <lineage>
        <taxon>Eukaryota</taxon>
        <taxon>Metazoa</taxon>
        <taxon>Chordata</taxon>
        <taxon>Craniata</taxon>
        <taxon>Vertebrata</taxon>
        <taxon>Euteleostomi</taxon>
        <taxon>Archelosauria</taxon>
        <taxon>Archosauria</taxon>
        <taxon>Dinosauria</taxon>
        <taxon>Saurischia</taxon>
        <taxon>Theropoda</taxon>
        <taxon>Coelurosauria</taxon>
        <taxon>Aves</taxon>
        <taxon>Neognathae</taxon>
        <taxon>Neoaves</taxon>
        <taxon>Charadriiformes</taxon>
        <taxon>Scolopacidae</taxon>
        <taxon>Limosa</taxon>
    </lineage>
</organism>
<name>A0A2I0UKU6_LIMLA</name>
<sequence>MEDSMLEQVDMTEGGCDSVESPCWRRLLGGPVERRAPAGAAEEGSDRTALVGIWCPARVNPPQIDKIVAVCASGRNPGILHPLAKRKVRVNSG</sequence>
<accession>A0A2I0UKU6</accession>